<keyword evidence="5 6" id="KW-0456">Lyase</keyword>
<proteinExistence type="inferred from homology"/>
<dbReference type="Gene3D" id="3.40.640.10">
    <property type="entry name" value="Type I PLP-dependent aspartate aminotransferase-like (Major domain)"/>
    <property type="match status" value="1"/>
</dbReference>
<evidence type="ECO:0000256" key="2">
    <source>
        <dbReference type="ARBA" id="ARBA00009533"/>
    </source>
</evidence>
<dbReference type="SUPFAM" id="SSF53383">
    <property type="entry name" value="PLP-dependent transferases"/>
    <property type="match status" value="1"/>
</dbReference>
<keyword evidence="4 6" id="KW-0663">Pyridoxal phosphate</keyword>
<dbReference type="InterPro" id="IPR002129">
    <property type="entry name" value="PyrdxlP-dep_de-COase"/>
</dbReference>
<gene>
    <name evidence="7" type="ORF">RUM44_003228</name>
</gene>
<organism evidence="7 8">
    <name type="scientific">Polyplax serrata</name>
    <name type="common">Common mouse louse</name>
    <dbReference type="NCBI Taxonomy" id="468196"/>
    <lineage>
        <taxon>Eukaryota</taxon>
        <taxon>Metazoa</taxon>
        <taxon>Ecdysozoa</taxon>
        <taxon>Arthropoda</taxon>
        <taxon>Hexapoda</taxon>
        <taxon>Insecta</taxon>
        <taxon>Pterygota</taxon>
        <taxon>Neoptera</taxon>
        <taxon>Paraneoptera</taxon>
        <taxon>Psocodea</taxon>
        <taxon>Troctomorpha</taxon>
        <taxon>Phthiraptera</taxon>
        <taxon>Anoplura</taxon>
        <taxon>Polyplacidae</taxon>
        <taxon>Polyplax</taxon>
    </lineage>
</organism>
<keyword evidence="8" id="KW-1185">Reference proteome</keyword>
<comment type="caution">
    <text evidence="7">The sequence shown here is derived from an EMBL/GenBank/DDBJ whole genome shotgun (WGS) entry which is preliminary data.</text>
</comment>
<dbReference type="Gene3D" id="3.90.1150.170">
    <property type="match status" value="2"/>
</dbReference>
<comment type="cofactor">
    <cofactor evidence="1 6">
        <name>pyridoxal 5'-phosphate</name>
        <dbReference type="ChEBI" id="CHEBI:597326"/>
    </cofactor>
</comment>
<dbReference type="Proteomes" id="UP001359485">
    <property type="component" value="Unassembled WGS sequence"/>
</dbReference>
<evidence type="ECO:0000256" key="3">
    <source>
        <dbReference type="ARBA" id="ARBA00022793"/>
    </source>
</evidence>
<evidence type="ECO:0000256" key="6">
    <source>
        <dbReference type="RuleBase" id="RU000382"/>
    </source>
</evidence>
<evidence type="ECO:0008006" key="9">
    <source>
        <dbReference type="Google" id="ProtNLM"/>
    </source>
</evidence>
<evidence type="ECO:0000313" key="7">
    <source>
        <dbReference type="EMBL" id="KAK6631055.1"/>
    </source>
</evidence>
<evidence type="ECO:0000256" key="1">
    <source>
        <dbReference type="ARBA" id="ARBA00001933"/>
    </source>
</evidence>
<evidence type="ECO:0000256" key="4">
    <source>
        <dbReference type="ARBA" id="ARBA00022898"/>
    </source>
</evidence>
<keyword evidence="3" id="KW-0210">Decarboxylase</keyword>
<protein>
    <recommendedName>
        <fullName evidence="9">Cysteine sulfinic acid decarboxylase</fullName>
    </recommendedName>
</protein>
<comment type="similarity">
    <text evidence="2 6">Belongs to the group II decarboxylase family.</text>
</comment>
<dbReference type="PANTHER" id="PTHR45677:SF12">
    <property type="entry name" value="BLACK, ISOFORM A"/>
    <property type="match status" value="1"/>
</dbReference>
<dbReference type="InterPro" id="IPR015424">
    <property type="entry name" value="PyrdxlP-dep_Trfase"/>
</dbReference>
<dbReference type="Pfam" id="PF00282">
    <property type="entry name" value="Pyridoxal_deC"/>
    <property type="match status" value="1"/>
</dbReference>
<name>A0ABR1AXY5_POLSC</name>
<dbReference type="InterPro" id="IPR015421">
    <property type="entry name" value="PyrdxlP-dep_Trfase_major"/>
</dbReference>
<dbReference type="PANTHER" id="PTHR45677">
    <property type="entry name" value="GLUTAMATE DECARBOXYLASE-RELATED"/>
    <property type="match status" value="1"/>
</dbReference>
<accession>A0ABR1AXY5</accession>
<dbReference type="CDD" id="cd06450">
    <property type="entry name" value="DOPA_deC_like"/>
    <property type="match status" value="1"/>
</dbReference>
<evidence type="ECO:0000256" key="5">
    <source>
        <dbReference type="ARBA" id="ARBA00023239"/>
    </source>
</evidence>
<evidence type="ECO:0000313" key="8">
    <source>
        <dbReference type="Proteomes" id="UP001359485"/>
    </source>
</evidence>
<dbReference type="EMBL" id="JAWJWF010000007">
    <property type="protein sequence ID" value="KAK6631055.1"/>
    <property type="molecule type" value="Genomic_DNA"/>
</dbReference>
<reference evidence="7 8" key="1">
    <citation type="submission" date="2023-09" db="EMBL/GenBank/DDBJ databases">
        <title>Genomes of two closely related lineages of the louse Polyplax serrata with different host specificities.</title>
        <authorList>
            <person name="Martinu J."/>
            <person name="Tarabai H."/>
            <person name="Stefka J."/>
            <person name="Hypsa V."/>
        </authorList>
    </citation>
    <scope>NUCLEOTIDE SEQUENCE [LARGE SCALE GENOMIC DNA]</scope>
    <source>
        <strain evidence="7">98ZLc_SE</strain>
    </source>
</reference>
<sequence>MLTVISEQKQSVGFIQSPFDETFCGKNIGGRTEKQVEQQNIVADDVKQEFGENLQNLPLENVHSRFITKCVGLILKKAVFEGTSRGSKVLEWHDPEHMKNLFDFKLHVNGESETKLVEYVSNIIKCSVKTGHPYFVNQLFSGKKQPRNGLTAVRTKDFISGFRVDPYGLIGQWLTDALNPSVYTYEVSPVFSIMEDVVLEEMRRIVGFPEGKGDGTFCPGGSISNGFGISCARHMLFPEIKKTGVHAVGRLVLYTSRDAHYSIVKLATFMGLGSENVIAIETDTKGKMKVEELENAIIRTLKTGGKPFMVSATAGTTVLGAFDPLESIGDVCKKYKLWLHVDAAWGGGCLMSEKHKKKLKGIEWADSVTWNPHKLLGVPQQCSVFLTRHQNLLQEVHSAQATYLFQKDKFYDVKYDTGDKHIQCGRRADVLKFWFMWKAKGSSGFESHIDKIFDTARYFKESIEHKSDFQLVLTEPECTNVCFWYIPRSLQSSNYTEEELHKVAPRIKERMMREGSMMVTYQPLRELPNFFRLVIGNSALGPDDMDHIIEVIQTLGSDI</sequence>